<evidence type="ECO:0000259" key="1">
    <source>
        <dbReference type="SMART" id="SM01324"/>
    </source>
</evidence>
<dbReference type="KEGG" id="meso:BSQ44_12635"/>
<name>A0A1L3SZ42_9HYPH</name>
<dbReference type="SMART" id="SM01324">
    <property type="entry name" value="YARHG"/>
    <property type="match status" value="1"/>
</dbReference>
<gene>
    <name evidence="2" type="ORF">BSQ44_12635</name>
</gene>
<keyword evidence="3" id="KW-1185">Reference proteome</keyword>
<proteinExistence type="predicted"/>
<accession>A0A1L3SZ42</accession>
<dbReference type="Pfam" id="PF13308">
    <property type="entry name" value="YARHG"/>
    <property type="match status" value="1"/>
</dbReference>
<dbReference type="AlphaFoldDB" id="A0A1L3SZ42"/>
<feature type="domain" description="YARHG" evidence="1">
    <location>
        <begin position="2"/>
        <end position="72"/>
    </location>
</feature>
<dbReference type="InterPro" id="IPR038434">
    <property type="entry name" value="YARHG_sf"/>
</dbReference>
<dbReference type="Proteomes" id="UP000182840">
    <property type="component" value="Chromosome"/>
</dbReference>
<sequence length="78" mass="8996">MNQFTKANLRQLSCENLWYVRNSIFAENGYCFRTKRAQSYFDNAGCWVSDQAQVKLSLIERQNVGSIVQVEGERGCPK</sequence>
<evidence type="ECO:0000313" key="3">
    <source>
        <dbReference type="Proteomes" id="UP000182840"/>
    </source>
</evidence>
<reference evidence="3" key="1">
    <citation type="submission" date="2016-11" db="EMBL/GenBank/DDBJ databases">
        <title>Mesorhizobium oceanicum sp. nov., isolated from deep seawater in South China Sea.</title>
        <authorList>
            <person name="Fu G.-Y."/>
        </authorList>
    </citation>
    <scope>NUCLEOTIDE SEQUENCE [LARGE SCALE GENOMIC DNA]</scope>
    <source>
        <strain evidence="3">B7</strain>
    </source>
</reference>
<protein>
    <recommendedName>
        <fullName evidence="1">YARHG domain-containing protein</fullName>
    </recommendedName>
</protein>
<dbReference type="Gene3D" id="1.20.58.1690">
    <property type="match status" value="1"/>
</dbReference>
<evidence type="ECO:0000313" key="2">
    <source>
        <dbReference type="EMBL" id="APH74575.1"/>
    </source>
</evidence>
<organism evidence="2 3">
    <name type="scientific">Aquibium oceanicum</name>
    <dbReference type="NCBI Taxonomy" id="1670800"/>
    <lineage>
        <taxon>Bacteria</taxon>
        <taxon>Pseudomonadati</taxon>
        <taxon>Pseudomonadota</taxon>
        <taxon>Alphaproteobacteria</taxon>
        <taxon>Hyphomicrobiales</taxon>
        <taxon>Phyllobacteriaceae</taxon>
        <taxon>Aquibium</taxon>
    </lineage>
</organism>
<dbReference type="InterPro" id="IPR025582">
    <property type="entry name" value="YARHG_dom"/>
</dbReference>
<dbReference type="EMBL" id="CP018171">
    <property type="protein sequence ID" value="APH74575.1"/>
    <property type="molecule type" value="Genomic_DNA"/>
</dbReference>